<evidence type="ECO:0000313" key="6">
    <source>
        <dbReference type="Proteomes" id="UP000799324"/>
    </source>
</evidence>
<evidence type="ECO:0000256" key="1">
    <source>
        <dbReference type="ARBA" id="ARBA00023004"/>
    </source>
</evidence>
<accession>A0A6A6SX29</accession>
<dbReference type="InterPro" id="IPR007506">
    <property type="entry name" value="PMDh-L-like_dom"/>
</dbReference>
<feature type="domain" description="Phosphomevalonate dehydratase small subunit-like" evidence="3">
    <location>
        <begin position="30"/>
        <end position="115"/>
    </location>
</feature>
<evidence type="ECO:0000259" key="4">
    <source>
        <dbReference type="Pfam" id="PF04412"/>
    </source>
</evidence>
<evidence type="ECO:0008006" key="7">
    <source>
        <dbReference type="Google" id="ProtNLM"/>
    </source>
</evidence>
<dbReference type="InterPro" id="IPR002840">
    <property type="entry name" value="PMDh-S-like_dom"/>
</dbReference>
<dbReference type="CDD" id="cd01356">
    <property type="entry name" value="AcnX_swivel"/>
    <property type="match status" value="1"/>
</dbReference>
<dbReference type="PANTHER" id="PTHR36577">
    <property type="entry name" value="DUF521 DOMAIN PROTEIN (AFU_ORTHOLOGUE AFUA_6G00490)"/>
    <property type="match status" value="1"/>
</dbReference>
<evidence type="ECO:0000313" key="5">
    <source>
        <dbReference type="EMBL" id="KAF2651541.1"/>
    </source>
</evidence>
<dbReference type="GO" id="GO:0016829">
    <property type="term" value="F:lyase activity"/>
    <property type="evidence" value="ECO:0007669"/>
    <property type="project" value="UniProtKB-KW"/>
</dbReference>
<dbReference type="InterPro" id="IPR012047">
    <property type="entry name" value="AcnX"/>
</dbReference>
<keyword evidence="1" id="KW-0408">Iron</keyword>
<name>A0A6A6SX29_9PLEO</name>
<organism evidence="5 6">
    <name type="scientific">Lophiostoma macrostomum CBS 122681</name>
    <dbReference type="NCBI Taxonomy" id="1314788"/>
    <lineage>
        <taxon>Eukaryota</taxon>
        <taxon>Fungi</taxon>
        <taxon>Dikarya</taxon>
        <taxon>Ascomycota</taxon>
        <taxon>Pezizomycotina</taxon>
        <taxon>Dothideomycetes</taxon>
        <taxon>Pleosporomycetidae</taxon>
        <taxon>Pleosporales</taxon>
        <taxon>Lophiostomataceae</taxon>
        <taxon>Lophiostoma</taxon>
    </lineage>
</organism>
<dbReference type="SUPFAM" id="SSF52016">
    <property type="entry name" value="LeuD/IlvD-like"/>
    <property type="match status" value="1"/>
</dbReference>
<dbReference type="Pfam" id="PF04412">
    <property type="entry name" value="AcnX"/>
    <property type="match status" value="1"/>
</dbReference>
<feature type="domain" description="Phosphomevalonate dehydratase large subunit-like" evidence="4">
    <location>
        <begin position="159"/>
        <end position="558"/>
    </location>
</feature>
<reference evidence="5" key="1">
    <citation type="journal article" date="2020" name="Stud. Mycol.">
        <title>101 Dothideomycetes genomes: a test case for predicting lifestyles and emergence of pathogens.</title>
        <authorList>
            <person name="Haridas S."/>
            <person name="Albert R."/>
            <person name="Binder M."/>
            <person name="Bloem J."/>
            <person name="Labutti K."/>
            <person name="Salamov A."/>
            <person name="Andreopoulos B."/>
            <person name="Baker S."/>
            <person name="Barry K."/>
            <person name="Bills G."/>
            <person name="Bluhm B."/>
            <person name="Cannon C."/>
            <person name="Castanera R."/>
            <person name="Culley D."/>
            <person name="Daum C."/>
            <person name="Ezra D."/>
            <person name="Gonzalez J."/>
            <person name="Henrissat B."/>
            <person name="Kuo A."/>
            <person name="Liang C."/>
            <person name="Lipzen A."/>
            <person name="Lutzoni F."/>
            <person name="Magnuson J."/>
            <person name="Mondo S."/>
            <person name="Nolan M."/>
            <person name="Ohm R."/>
            <person name="Pangilinan J."/>
            <person name="Park H.-J."/>
            <person name="Ramirez L."/>
            <person name="Alfaro M."/>
            <person name="Sun H."/>
            <person name="Tritt A."/>
            <person name="Yoshinaga Y."/>
            <person name="Zwiers L.-H."/>
            <person name="Turgeon B."/>
            <person name="Goodwin S."/>
            <person name="Spatafora J."/>
            <person name="Crous P."/>
            <person name="Grigoriev I."/>
        </authorList>
    </citation>
    <scope>NUCLEOTIDE SEQUENCE</scope>
    <source>
        <strain evidence="5">CBS 122681</strain>
    </source>
</reference>
<keyword evidence="6" id="KW-1185">Reference proteome</keyword>
<evidence type="ECO:0000256" key="2">
    <source>
        <dbReference type="ARBA" id="ARBA00023239"/>
    </source>
</evidence>
<dbReference type="Gene3D" id="3.50.30.10">
    <property type="entry name" value="Phosphohistidine domain"/>
    <property type="match status" value="1"/>
</dbReference>
<sequence>MTSSPEECLFGRTLIPGLASGTTIVSSTPLSFMGGVDPDTGTIIDRHHPLCGQQLRDHILAIPCGRGSCSGSGVILELLLNNRSPLGLVFREQEEILTLGVLIAKLMFGKSIPVVVADAGIFDLLETGGRVSISEDRVHIGVTGPQVTLTSMPHAEVTMSSTDRRMLAGEQGEGPRIAMEAILHFAKLQGAASLIPVSRVHVDACYYCGPSTLLFVQRLRVLNARFAVPTTLNALSVDQRRWRELGTDPAIGAAASEVAELYMVMGAKTSFTCAPYLLEDRPREGEQIGWAESNAVVFANSVLGARTQKYPDFMDVFIGITGVAPNAGSHLDEGRRPAFEIRLTYVQDADDSFWPVLGHRIGEIAGSRIPFITGLEHASPTRSDLKAFGAAFATTSSASMFHLRGITPEASSVRISDAARRLETLHLGFDDLCDTHRRLNSATDEFVDLISLGNPHFSLEEFAKLSKLCQGRTMHRSLRMVVTTSRDTSEKASSAGYIQQLSGFGAEVITDTCWCMITEPIIPKEARNLMTNSAKYAHYGPGMVKRGVHFGSLAECVEAVCAGRHVYRKPVYTVTG</sequence>
<keyword evidence="2" id="KW-0456">Lyase</keyword>
<protein>
    <recommendedName>
        <fullName evidence="7">DUF521-domain-containing protein</fullName>
    </recommendedName>
</protein>
<dbReference type="Proteomes" id="UP000799324">
    <property type="component" value="Unassembled WGS sequence"/>
</dbReference>
<dbReference type="AlphaFoldDB" id="A0A6A6SX29"/>
<evidence type="ECO:0000259" key="3">
    <source>
        <dbReference type="Pfam" id="PF01989"/>
    </source>
</evidence>
<proteinExistence type="predicted"/>
<dbReference type="CDD" id="cd01355">
    <property type="entry name" value="AcnX"/>
    <property type="match status" value="1"/>
</dbReference>
<gene>
    <name evidence="5" type="ORF">K491DRAFT_760992</name>
</gene>
<dbReference type="PANTHER" id="PTHR36577:SF3">
    <property type="entry name" value="DUF521 DOMAIN PROTEIN (AFU_ORTHOLOGUE AFUA_6G00490)"/>
    <property type="match status" value="1"/>
</dbReference>
<dbReference type="EMBL" id="MU004423">
    <property type="protein sequence ID" value="KAF2651541.1"/>
    <property type="molecule type" value="Genomic_DNA"/>
</dbReference>
<dbReference type="PIRSF" id="PIRSF036630">
    <property type="entry name" value="UCP036630"/>
    <property type="match status" value="1"/>
</dbReference>
<dbReference type="OrthoDB" id="2594507at2759"/>
<dbReference type="Pfam" id="PF01989">
    <property type="entry name" value="AcnX_swivel_put"/>
    <property type="match status" value="1"/>
</dbReference>